<dbReference type="GeneTree" id="ENSGT00940000165497"/>
<dbReference type="Proteomes" id="UP000008225">
    <property type="component" value="Chromosome 3"/>
</dbReference>
<accession>A0A8I3WNT6</accession>
<organism evidence="2 3">
    <name type="scientific">Callithrix jacchus</name>
    <name type="common">White-tufted-ear marmoset</name>
    <name type="synonym">Simia Jacchus</name>
    <dbReference type="NCBI Taxonomy" id="9483"/>
    <lineage>
        <taxon>Eukaryota</taxon>
        <taxon>Metazoa</taxon>
        <taxon>Chordata</taxon>
        <taxon>Craniata</taxon>
        <taxon>Vertebrata</taxon>
        <taxon>Euteleostomi</taxon>
        <taxon>Mammalia</taxon>
        <taxon>Eutheria</taxon>
        <taxon>Euarchontoglires</taxon>
        <taxon>Primates</taxon>
        <taxon>Haplorrhini</taxon>
        <taxon>Platyrrhini</taxon>
        <taxon>Cebidae</taxon>
        <taxon>Callitrichinae</taxon>
        <taxon>Callithrix</taxon>
        <taxon>Callithrix</taxon>
    </lineage>
</organism>
<keyword evidence="1" id="KW-0812">Transmembrane</keyword>
<dbReference type="Ensembl" id="ENSCJAT00000128695.1">
    <property type="protein sequence ID" value="ENSCJAP00000086456.1"/>
    <property type="gene ID" value="ENSCJAG00000087174.1"/>
</dbReference>
<feature type="transmembrane region" description="Helical" evidence="1">
    <location>
        <begin position="48"/>
        <end position="67"/>
    </location>
</feature>
<dbReference type="PANTHER" id="PTHR12138:SF162">
    <property type="entry name" value="CHROMOSOME UNDETERMINED SCAFFOLD_275, WHOLE GENOME SHOTGUN SEQUENCE"/>
    <property type="match status" value="1"/>
</dbReference>
<reference evidence="2" key="2">
    <citation type="submission" date="2025-08" db="UniProtKB">
        <authorList>
            <consortium name="Ensembl"/>
        </authorList>
    </citation>
    <scope>IDENTIFICATION</scope>
</reference>
<name>A0A8I3WNT6_CALJA</name>
<reference evidence="2 3" key="1">
    <citation type="submission" date="2009-03" db="EMBL/GenBank/DDBJ databases">
        <authorList>
            <person name="Warren W."/>
            <person name="Ye L."/>
            <person name="Minx P."/>
            <person name="Worley K."/>
            <person name="Gibbs R."/>
            <person name="Wilson R.K."/>
        </authorList>
    </citation>
    <scope>NUCLEOTIDE SEQUENCE [LARGE SCALE GENOMIC DNA]</scope>
</reference>
<evidence type="ECO:0000313" key="3">
    <source>
        <dbReference type="Proteomes" id="UP000008225"/>
    </source>
</evidence>
<protein>
    <submittedName>
        <fullName evidence="2">Uncharacterized protein</fullName>
    </submittedName>
</protein>
<proteinExistence type="predicted"/>
<dbReference type="PANTHER" id="PTHR12138">
    <property type="entry name" value="PRIMATE-EXPANDED PROTEIN FAMILY"/>
    <property type="match status" value="1"/>
</dbReference>
<keyword evidence="3" id="KW-1185">Reference proteome</keyword>
<keyword evidence="1" id="KW-0472">Membrane</keyword>
<dbReference type="PRINTS" id="PR02045">
    <property type="entry name" value="F138DOMAIN"/>
</dbReference>
<dbReference type="AlphaFoldDB" id="A0A8I3WNT6"/>
<reference evidence="2" key="3">
    <citation type="submission" date="2025-09" db="UniProtKB">
        <authorList>
            <consortium name="Ensembl"/>
        </authorList>
    </citation>
    <scope>IDENTIFICATION</scope>
</reference>
<keyword evidence="1" id="KW-1133">Transmembrane helix</keyword>
<evidence type="ECO:0000256" key="1">
    <source>
        <dbReference type="SAM" id="Phobius"/>
    </source>
</evidence>
<evidence type="ECO:0000313" key="2">
    <source>
        <dbReference type="Ensembl" id="ENSCJAP00000086456.1"/>
    </source>
</evidence>
<feature type="transmembrane region" description="Helical" evidence="1">
    <location>
        <begin position="126"/>
        <end position="143"/>
    </location>
</feature>
<sequence>DRVSTLVSQPRVEWHGLGSLQPPPPRFKRPFCFSLPSSWNYSHLPPHLANFFFFFFFFLETGFHYVAKAGLELLGSRNPPTSASGSAGITGVSHHTRIAFSFSPSFSLSFFLSLDFTTFFSFLPSFFPSFLFFFSFLCSLALSPRLECSGMILAHCNLCFLGLSDSPALASQVAGTTGAHHHA</sequence>